<sequence>MITIIRLLLGIDQAPGSGFLSSMRITKDDLWIRTYGRLYQRLCSTTCEIPIGIYRTQSTQSIDIGTGIQISFDFMLPLSEQISYQALTYEVERQEISNLVRNRLQDLGIPSNDYGAIDGISLISNSGSHGGGVDGARGGDRKSTRTINSNSTTPSLISSSLEDDEEEEDEIAPIMIDDQGHQSDCEIRTPRIGRLFGSKNFMSIDNSKSNSRNNQRKHLTRSKKSNPNTTMNNDDNNRPKNRKLPSIMMAEMEKKGRNIISIKNSIGRVRRNKEKKQNRDTMAFINHNLDKASKQCLEQNESSGESSDGIILPAITVPQSYFEDQQRKFNESHSSVIGATNEVDSNHHHSSSSMITAPKMPHAINNENDFKNVRDDNYQSSNANSNRNKIGIESEERRRRNLNEDKMITGRNETMSSSTIQPIIAATTSSSTITLK</sequence>
<keyword evidence="3" id="KW-0633">Potassium transport</keyword>
<feature type="compositionally biased region" description="Basic and acidic residues" evidence="11">
    <location>
        <begin position="390"/>
        <end position="408"/>
    </location>
</feature>
<evidence type="ECO:0000256" key="1">
    <source>
        <dbReference type="ARBA" id="ARBA00004141"/>
    </source>
</evidence>
<organism evidence="12 13">
    <name type="scientific">Sarcoptes scabiei</name>
    <name type="common">Itch mite</name>
    <name type="synonym">Acarus scabiei</name>
    <dbReference type="NCBI Taxonomy" id="52283"/>
    <lineage>
        <taxon>Eukaryota</taxon>
        <taxon>Metazoa</taxon>
        <taxon>Ecdysozoa</taxon>
        <taxon>Arthropoda</taxon>
        <taxon>Chelicerata</taxon>
        <taxon>Arachnida</taxon>
        <taxon>Acari</taxon>
        <taxon>Acariformes</taxon>
        <taxon>Sarcoptiformes</taxon>
        <taxon>Astigmata</taxon>
        <taxon>Psoroptidia</taxon>
        <taxon>Sarcoptoidea</taxon>
        <taxon>Sarcoptidae</taxon>
        <taxon>Sarcoptinae</taxon>
        <taxon>Sarcoptes</taxon>
    </lineage>
</organism>
<evidence type="ECO:0000256" key="11">
    <source>
        <dbReference type="SAM" id="MobiDB-lite"/>
    </source>
</evidence>
<dbReference type="EMBL" id="JXLN01011149">
    <property type="protein sequence ID" value="KPM06913.1"/>
    <property type="molecule type" value="Genomic_DNA"/>
</dbReference>
<dbReference type="Proteomes" id="UP000616769">
    <property type="component" value="Unassembled WGS sequence"/>
</dbReference>
<dbReference type="AlphaFoldDB" id="A0A132A7G3"/>
<evidence type="ECO:0000256" key="5">
    <source>
        <dbReference type="ARBA" id="ARBA00022826"/>
    </source>
</evidence>
<keyword evidence="6" id="KW-0630">Potassium</keyword>
<dbReference type="OrthoDB" id="6512999at2759"/>
<keyword evidence="5" id="KW-0631">Potassium channel</keyword>
<keyword evidence="7" id="KW-1133">Transmembrane helix</keyword>
<feature type="region of interest" description="Disordered" evidence="11">
    <location>
        <begin position="128"/>
        <end position="168"/>
    </location>
</feature>
<dbReference type="GO" id="GO:0005228">
    <property type="term" value="F:intracellular sodium-activated potassium channel activity"/>
    <property type="evidence" value="ECO:0007669"/>
    <property type="project" value="TreeGrafter"/>
</dbReference>
<keyword evidence="10" id="KW-0407">Ion channel</keyword>
<dbReference type="InterPro" id="IPR047871">
    <property type="entry name" value="K_chnl_Slo-like"/>
</dbReference>
<dbReference type="GO" id="GO:0005886">
    <property type="term" value="C:plasma membrane"/>
    <property type="evidence" value="ECO:0007669"/>
    <property type="project" value="TreeGrafter"/>
</dbReference>
<evidence type="ECO:0000256" key="7">
    <source>
        <dbReference type="ARBA" id="ARBA00022989"/>
    </source>
</evidence>
<reference evidence="12 13" key="1">
    <citation type="journal article" date="2015" name="Parasit. Vectors">
        <title>Draft genome of the scabies mite.</title>
        <authorList>
            <person name="Rider S.D.Jr."/>
            <person name="Morgan M.S."/>
            <person name="Arlian L.G."/>
        </authorList>
    </citation>
    <scope>NUCLEOTIDE SEQUENCE [LARGE SCALE GENOMIC DNA]</scope>
    <source>
        <strain evidence="12">Arlian Lab</strain>
    </source>
</reference>
<comment type="caution">
    <text evidence="12">The sequence shown here is derived from an EMBL/GenBank/DDBJ whole genome shotgun (WGS) entry which is preliminary data.</text>
</comment>
<dbReference type="GO" id="GO:0015271">
    <property type="term" value="F:outward rectifier potassium channel activity"/>
    <property type="evidence" value="ECO:0007669"/>
    <property type="project" value="TreeGrafter"/>
</dbReference>
<feature type="non-terminal residue" evidence="12">
    <location>
        <position position="1"/>
    </location>
</feature>
<comment type="subcellular location">
    <subcellularLocation>
        <location evidence="1">Membrane</location>
        <topology evidence="1">Multi-pass membrane protein</topology>
    </subcellularLocation>
</comment>
<keyword evidence="2" id="KW-0813">Transport</keyword>
<name>A0A132A7G3_SARSC</name>
<accession>A0A132A7G3</accession>
<dbReference type="PANTHER" id="PTHR10027">
    <property type="entry name" value="CALCIUM-ACTIVATED POTASSIUM CHANNEL ALPHA CHAIN"/>
    <property type="match status" value="1"/>
</dbReference>
<keyword evidence="9" id="KW-0472">Membrane</keyword>
<evidence type="ECO:0000256" key="8">
    <source>
        <dbReference type="ARBA" id="ARBA00023065"/>
    </source>
</evidence>
<protein>
    <submittedName>
        <fullName evidence="12">Uncharacterized protein</fullName>
    </submittedName>
</protein>
<evidence type="ECO:0000313" key="13">
    <source>
        <dbReference type="Proteomes" id="UP000616769"/>
    </source>
</evidence>
<gene>
    <name evidence="12" type="ORF">QR98_0053940</name>
</gene>
<evidence type="ECO:0000256" key="3">
    <source>
        <dbReference type="ARBA" id="ARBA00022538"/>
    </source>
</evidence>
<dbReference type="PANTHER" id="PTHR10027:SF10">
    <property type="entry name" value="SLOWPOKE 2, ISOFORM D"/>
    <property type="match status" value="1"/>
</dbReference>
<evidence type="ECO:0000256" key="9">
    <source>
        <dbReference type="ARBA" id="ARBA00023136"/>
    </source>
</evidence>
<evidence type="ECO:0000256" key="6">
    <source>
        <dbReference type="ARBA" id="ARBA00022958"/>
    </source>
</evidence>
<keyword evidence="8" id="KW-0406">Ion transport</keyword>
<feature type="region of interest" description="Disordered" evidence="11">
    <location>
        <begin position="199"/>
        <end position="243"/>
    </location>
</feature>
<evidence type="ECO:0000256" key="4">
    <source>
        <dbReference type="ARBA" id="ARBA00022692"/>
    </source>
</evidence>
<evidence type="ECO:0000256" key="2">
    <source>
        <dbReference type="ARBA" id="ARBA00022448"/>
    </source>
</evidence>
<evidence type="ECO:0000313" key="12">
    <source>
        <dbReference type="EMBL" id="KPM06913.1"/>
    </source>
</evidence>
<dbReference type="VEuPathDB" id="VectorBase:SSCA002805"/>
<keyword evidence="4" id="KW-0812">Transmembrane</keyword>
<proteinExistence type="predicted"/>
<evidence type="ECO:0000256" key="10">
    <source>
        <dbReference type="ARBA" id="ARBA00023303"/>
    </source>
</evidence>
<feature type="compositionally biased region" description="Basic residues" evidence="11">
    <location>
        <begin position="214"/>
        <end position="224"/>
    </location>
</feature>
<feature type="region of interest" description="Disordered" evidence="11">
    <location>
        <begin position="377"/>
        <end position="415"/>
    </location>
</feature>
<feature type="compositionally biased region" description="Low complexity" evidence="11">
    <location>
        <begin position="147"/>
        <end position="160"/>
    </location>
</feature>
<feature type="compositionally biased region" description="Polar residues" evidence="11">
    <location>
        <begin position="378"/>
        <end position="388"/>
    </location>
</feature>